<keyword evidence="4 6" id="KW-0472">Membrane</keyword>
<name>A0ABQ9K081_9CUCU</name>
<evidence type="ECO:0000313" key="9">
    <source>
        <dbReference type="Proteomes" id="UP001162164"/>
    </source>
</evidence>
<feature type="transmembrane region" description="Helical" evidence="6">
    <location>
        <begin position="215"/>
        <end position="236"/>
    </location>
</feature>
<feature type="non-terminal residue" evidence="8">
    <location>
        <position position="1"/>
    </location>
</feature>
<feature type="transmembrane region" description="Helical" evidence="6">
    <location>
        <begin position="372"/>
        <end position="395"/>
    </location>
</feature>
<feature type="transmembrane region" description="Helical" evidence="6">
    <location>
        <begin position="538"/>
        <end position="555"/>
    </location>
</feature>
<feature type="transmembrane region" description="Helical" evidence="6">
    <location>
        <begin position="248"/>
        <end position="269"/>
    </location>
</feature>
<feature type="domain" description="Major facilitator superfamily (MFS) profile" evidence="7">
    <location>
        <begin position="110"/>
        <end position="559"/>
    </location>
</feature>
<sequence length="619" mass="68778">TYAANSAVVMSTKLGQYIVMTNITQVTGGIKRHAICNRDTVRITSKACQGRTQYEKLASYKSNELVEENARAILEEKKEDEKFREIIVSCKSLSNYEGRSFKTLLPQIYAAMIVALYHIVVGVSLAYSAILIPSLDRNVTDGNSTNSSDSGEIIATKDECSWIASVVVIVVPLGAIIGGFFMDSIGRLNTIKLAAIPSVIGWSLIASATNVPMIIAGRLLTGFASAWGTSPAIVYITEIARADMRGSLISSAPTFASLGMVICFLKGWFMHWRTVAWLSNIYAIVPCLLIFFIPESPAWLVSKGRIEQAAHSLRWINKYQPQPENRNESLAELQLNQLQKEHQQKLEAQSQREAGIMSVVKEFFKPTGYKPILLLLGLFLMQQFSGIYMTLFYSIDFFRNVGSTINPYLASVLIGTVRMIMSCVNTFMLRTFHRRPLIMASGVGMAICMGLSGLFTYWILNGTSTENWIPVVLLLLYVITSMVGLLPIPWTMTAELFSIEIRGVAHSIAYSMANVLMFIAIKSYIFLTEAFGPAGIQWFFAVVSIFASVYVFLFLPETHGKKLSEITGYFEDSSIFLGLVKQDVKKKKKNQKKNLPVSRVGKTDIVKAKGQSEKLMNNV</sequence>
<feature type="transmembrane region" description="Helical" evidence="6">
    <location>
        <begin position="162"/>
        <end position="181"/>
    </location>
</feature>
<dbReference type="InterPro" id="IPR003663">
    <property type="entry name" value="Sugar/inositol_transpt"/>
</dbReference>
<keyword evidence="9" id="KW-1185">Reference proteome</keyword>
<evidence type="ECO:0000256" key="6">
    <source>
        <dbReference type="SAM" id="Phobius"/>
    </source>
</evidence>
<comment type="caution">
    <text evidence="8">The sequence shown here is derived from an EMBL/GenBank/DDBJ whole genome shotgun (WGS) entry which is preliminary data.</text>
</comment>
<evidence type="ECO:0000256" key="2">
    <source>
        <dbReference type="ARBA" id="ARBA00022692"/>
    </source>
</evidence>
<evidence type="ECO:0000256" key="3">
    <source>
        <dbReference type="ARBA" id="ARBA00022989"/>
    </source>
</evidence>
<evidence type="ECO:0000256" key="1">
    <source>
        <dbReference type="ARBA" id="ARBA00004141"/>
    </source>
</evidence>
<feature type="transmembrane region" description="Helical" evidence="6">
    <location>
        <begin position="108"/>
        <end position="132"/>
    </location>
</feature>
<dbReference type="Proteomes" id="UP001162164">
    <property type="component" value="Unassembled WGS sequence"/>
</dbReference>
<dbReference type="Gene3D" id="1.20.1250.20">
    <property type="entry name" value="MFS general substrate transporter like domains"/>
    <property type="match status" value="1"/>
</dbReference>
<protein>
    <recommendedName>
        <fullName evidence="7">Major facilitator superfamily (MFS) profile domain-containing protein</fullName>
    </recommendedName>
</protein>
<feature type="transmembrane region" description="Helical" evidence="6">
    <location>
        <begin position="193"/>
        <end position="209"/>
    </location>
</feature>
<keyword evidence="3 6" id="KW-1133">Transmembrane helix</keyword>
<accession>A0ABQ9K081</accession>
<gene>
    <name evidence="8" type="ORF">NQ317_012239</name>
</gene>
<reference evidence="8" key="1">
    <citation type="journal article" date="2023" name="Insect Mol. Biol.">
        <title>Genome sequencing provides insights into the evolution of gene families encoding plant cell wall-degrading enzymes in longhorned beetles.</title>
        <authorList>
            <person name="Shin N.R."/>
            <person name="Okamura Y."/>
            <person name="Kirsch R."/>
            <person name="Pauchet Y."/>
        </authorList>
    </citation>
    <scope>NUCLEOTIDE SEQUENCE</scope>
    <source>
        <strain evidence="8">MMC_N1</strain>
    </source>
</reference>
<keyword evidence="5" id="KW-0325">Glycoprotein</keyword>
<dbReference type="InterPro" id="IPR020846">
    <property type="entry name" value="MFS_dom"/>
</dbReference>
<keyword evidence="2 6" id="KW-0812">Transmembrane</keyword>
<evidence type="ECO:0000259" key="7">
    <source>
        <dbReference type="PROSITE" id="PS50850"/>
    </source>
</evidence>
<dbReference type="InterPro" id="IPR050549">
    <property type="entry name" value="MFS_Trehalose_Transporter"/>
</dbReference>
<evidence type="ECO:0000256" key="5">
    <source>
        <dbReference type="ARBA" id="ARBA00023180"/>
    </source>
</evidence>
<feature type="transmembrane region" description="Helical" evidence="6">
    <location>
        <begin position="436"/>
        <end position="459"/>
    </location>
</feature>
<dbReference type="PROSITE" id="PS50850">
    <property type="entry name" value="MFS"/>
    <property type="match status" value="1"/>
</dbReference>
<dbReference type="Pfam" id="PF00083">
    <property type="entry name" value="Sugar_tr"/>
    <property type="match status" value="1"/>
</dbReference>
<evidence type="ECO:0000313" key="8">
    <source>
        <dbReference type="EMBL" id="KAJ8984016.1"/>
    </source>
</evidence>
<comment type="subcellular location">
    <subcellularLocation>
        <location evidence="1">Membrane</location>
        <topology evidence="1">Multi-pass membrane protein</topology>
    </subcellularLocation>
</comment>
<feature type="transmembrane region" description="Helical" evidence="6">
    <location>
        <begin position="407"/>
        <end position="429"/>
    </location>
</feature>
<organism evidence="8 9">
    <name type="scientific">Molorchus minor</name>
    <dbReference type="NCBI Taxonomy" id="1323400"/>
    <lineage>
        <taxon>Eukaryota</taxon>
        <taxon>Metazoa</taxon>
        <taxon>Ecdysozoa</taxon>
        <taxon>Arthropoda</taxon>
        <taxon>Hexapoda</taxon>
        <taxon>Insecta</taxon>
        <taxon>Pterygota</taxon>
        <taxon>Neoptera</taxon>
        <taxon>Endopterygota</taxon>
        <taxon>Coleoptera</taxon>
        <taxon>Polyphaga</taxon>
        <taxon>Cucujiformia</taxon>
        <taxon>Chrysomeloidea</taxon>
        <taxon>Cerambycidae</taxon>
        <taxon>Lamiinae</taxon>
        <taxon>Monochamini</taxon>
        <taxon>Molorchus</taxon>
    </lineage>
</organism>
<dbReference type="InterPro" id="IPR036259">
    <property type="entry name" value="MFS_trans_sf"/>
</dbReference>
<proteinExistence type="predicted"/>
<feature type="transmembrane region" description="Helical" evidence="6">
    <location>
        <begin position="275"/>
        <end position="293"/>
    </location>
</feature>
<dbReference type="PANTHER" id="PTHR48021:SF24">
    <property type="entry name" value="MAJOR FACILITATOR SUPERFAMILY (MFS) PROFILE DOMAIN-CONTAINING PROTEIN"/>
    <property type="match status" value="1"/>
</dbReference>
<feature type="transmembrane region" description="Helical" evidence="6">
    <location>
        <begin position="504"/>
        <end position="526"/>
    </location>
</feature>
<feature type="transmembrane region" description="Helical" evidence="6">
    <location>
        <begin position="471"/>
        <end position="492"/>
    </location>
</feature>
<dbReference type="SUPFAM" id="SSF103473">
    <property type="entry name" value="MFS general substrate transporter"/>
    <property type="match status" value="1"/>
</dbReference>
<evidence type="ECO:0000256" key="4">
    <source>
        <dbReference type="ARBA" id="ARBA00023136"/>
    </source>
</evidence>
<dbReference type="EMBL" id="JAPWTJ010000051">
    <property type="protein sequence ID" value="KAJ8984016.1"/>
    <property type="molecule type" value="Genomic_DNA"/>
</dbReference>
<dbReference type="PANTHER" id="PTHR48021">
    <property type="match status" value="1"/>
</dbReference>
<dbReference type="PRINTS" id="PR00171">
    <property type="entry name" value="SUGRTRNSPORT"/>
</dbReference>
<dbReference type="InterPro" id="IPR005828">
    <property type="entry name" value="MFS_sugar_transport-like"/>
</dbReference>